<accession>A0AAP8NKR7</accession>
<sequence>MAIRYCSFATRGYHLRQWMQMMSLRLADSSVELSCWNLNRLEREGIREAIPWFDPNLQGAGFWVWKPFIILKELEHLEEGDYLLYTDAGRPPGRLFHHSLEPFVQWLREKGQDMMPGVNISYYTGGLTRWCKQSVFDELKLDSGSFEQAPLIQGSFLFLKKSEQSLRILREWMDLCRQFKLVSSATTEEESRCRDNFVAHTHDQTLLSLVAAQHHLDCLYSGKGVIHLEGRRAFERHPGFDDKDPDWFLEELGAKKAEHPLMPVLCCMQQAFFLYEKAMNKLMKLAGLRPLRGFYG</sequence>
<gene>
    <name evidence="1" type="ORF">CXU09_08505</name>
</gene>
<dbReference type="EMBL" id="PJKN01000004">
    <property type="protein sequence ID" value="PNC56102.1"/>
    <property type="molecule type" value="Genomic_DNA"/>
</dbReference>
<name>A0AAP8NKR7_9BACT</name>
<dbReference type="Proteomes" id="UP000235914">
    <property type="component" value="Unassembled WGS sequence"/>
</dbReference>
<evidence type="ECO:0000313" key="1">
    <source>
        <dbReference type="EMBL" id="PNC56102.1"/>
    </source>
</evidence>
<organism evidence="1 2">
    <name type="scientific">Akkermansia muciniphila</name>
    <dbReference type="NCBI Taxonomy" id="239935"/>
    <lineage>
        <taxon>Bacteria</taxon>
        <taxon>Pseudomonadati</taxon>
        <taxon>Verrucomicrobiota</taxon>
        <taxon>Verrucomicrobiia</taxon>
        <taxon>Verrucomicrobiales</taxon>
        <taxon>Akkermansiaceae</taxon>
        <taxon>Akkermansia</taxon>
    </lineage>
</organism>
<proteinExistence type="predicted"/>
<dbReference type="RefSeq" id="WP_102732973.1">
    <property type="nucleotide sequence ID" value="NZ_BAABSF010000014.1"/>
</dbReference>
<evidence type="ECO:0000313" key="2">
    <source>
        <dbReference type="Proteomes" id="UP000235914"/>
    </source>
</evidence>
<reference evidence="1 2" key="1">
    <citation type="journal article" date="2017" name="BMC Genomics">
        <title>Genome sequencing of 39 Akkermansia muciniphila isolates reveals its population structure, genomic and functional diverisity, and global distribution in mammalian gut microbiotas.</title>
        <authorList>
            <person name="Guo X."/>
            <person name="Li S."/>
            <person name="Zhang J."/>
            <person name="Wu F."/>
            <person name="Li X."/>
            <person name="Wu D."/>
            <person name="Zhang M."/>
            <person name="Ou Z."/>
            <person name="Jie Z."/>
            <person name="Yan Q."/>
            <person name="Li P."/>
            <person name="Yi J."/>
            <person name="Peng Y."/>
        </authorList>
    </citation>
    <scope>NUCLEOTIDE SEQUENCE [LARGE SCALE GENOMIC DNA]</scope>
    <source>
        <strain evidence="1 2">GP43</strain>
    </source>
</reference>
<dbReference type="AlphaFoldDB" id="A0AAP8NKR7"/>
<protein>
    <submittedName>
        <fullName evidence="1">Uncharacterized protein</fullName>
    </submittedName>
</protein>
<comment type="caution">
    <text evidence="1">The sequence shown here is derived from an EMBL/GenBank/DDBJ whole genome shotgun (WGS) entry which is preliminary data.</text>
</comment>